<dbReference type="CDD" id="cd02120">
    <property type="entry name" value="PA_subtilisin_like"/>
    <property type="match status" value="1"/>
</dbReference>
<evidence type="ECO:0000256" key="2">
    <source>
        <dbReference type="ARBA" id="ARBA00004271"/>
    </source>
</evidence>
<keyword evidence="7 13" id="KW-0732">Signal</keyword>
<dbReference type="InterPro" id="IPR015500">
    <property type="entry name" value="Peptidase_S8_subtilisin-rel"/>
</dbReference>
<reference evidence="17 18" key="1">
    <citation type="submission" date="2024-03" db="EMBL/GenBank/DDBJ databases">
        <authorList>
            <person name="Martinez-Hernandez J."/>
        </authorList>
    </citation>
    <scope>NUCLEOTIDE SEQUENCE [LARGE SCALE GENOMIC DNA]</scope>
</reference>
<dbReference type="PANTHER" id="PTHR10795">
    <property type="entry name" value="PROPROTEIN CONVERTASE SUBTILISIN/KEXIN"/>
    <property type="match status" value="1"/>
</dbReference>
<feature type="active site" description="Charge relay system" evidence="11 12">
    <location>
        <position position="227"/>
    </location>
</feature>
<dbReference type="FunFam" id="3.40.50.200:FF:000006">
    <property type="entry name" value="Subtilisin-like protease SBT1.5"/>
    <property type="match status" value="1"/>
</dbReference>
<dbReference type="GO" id="GO:0006508">
    <property type="term" value="P:proteolysis"/>
    <property type="evidence" value="ECO:0007669"/>
    <property type="project" value="UniProtKB-KW"/>
</dbReference>
<dbReference type="GO" id="GO:0009609">
    <property type="term" value="P:response to symbiotic bacterium"/>
    <property type="evidence" value="ECO:0007669"/>
    <property type="project" value="UniProtKB-ARBA"/>
</dbReference>
<comment type="function">
    <text evidence="1">Required for arbuscular mycorrhiza (AM) development during AM symbiosis with AM fungi (e.g. Glomeromycota intraradices).</text>
</comment>
<evidence type="ECO:0000256" key="8">
    <source>
        <dbReference type="ARBA" id="ARBA00022801"/>
    </source>
</evidence>
<evidence type="ECO:0000259" key="15">
    <source>
        <dbReference type="Pfam" id="PF05922"/>
    </source>
</evidence>
<feature type="domain" description="Inhibitor I9" evidence="15">
    <location>
        <begin position="28"/>
        <end position="113"/>
    </location>
</feature>
<dbReference type="FunFam" id="2.60.40.2310:FF:000001">
    <property type="entry name" value="Subtilisin-like protease SBT1.5"/>
    <property type="match status" value="1"/>
</dbReference>
<dbReference type="SUPFAM" id="SSF52743">
    <property type="entry name" value="Subtilisin-like"/>
    <property type="match status" value="1"/>
</dbReference>
<keyword evidence="6 12" id="KW-0645">Protease</keyword>
<protein>
    <submittedName>
        <fullName evidence="17">Uncharacterized protein</fullName>
    </submittedName>
</protein>
<keyword evidence="9 12" id="KW-0720">Serine protease</keyword>
<dbReference type="FunFam" id="3.30.70.80:FF:000002">
    <property type="entry name" value="Subtilisin-like protease SBT5.3"/>
    <property type="match status" value="1"/>
</dbReference>
<dbReference type="CDD" id="cd04852">
    <property type="entry name" value="Peptidases_S8_3"/>
    <property type="match status" value="1"/>
</dbReference>
<dbReference type="GO" id="GO:0004252">
    <property type="term" value="F:serine-type endopeptidase activity"/>
    <property type="evidence" value="ECO:0007669"/>
    <property type="project" value="UniProtKB-UniRule"/>
</dbReference>
<feature type="chain" id="PRO_5043662561" evidence="13">
    <location>
        <begin position="25"/>
        <end position="783"/>
    </location>
</feature>
<comment type="similarity">
    <text evidence="3 12">Belongs to the peptidase S8 family.</text>
</comment>
<evidence type="ECO:0000256" key="10">
    <source>
        <dbReference type="ARBA" id="ARBA00023180"/>
    </source>
</evidence>
<organism evidence="17 18">
    <name type="scientific">Lupinus luteus</name>
    <name type="common">European yellow lupine</name>
    <dbReference type="NCBI Taxonomy" id="3873"/>
    <lineage>
        <taxon>Eukaryota</taxon>
        <taxon>Viridiplantae</taxon>
        <taxon>Streptophyta</taxon>
        <taxon>Embryophyta</taxon>
        <taxon>Tracheophyta</taxon>
        <taxon>Spermatophyta</taxon>
        <taxon>Magnoliopsida</taxon>
        <taxon>eudicotyledons</taxon>
        <taxon>Gunneridae</taxon>
        <taxon>Pentapetalae</taxon>
        <taxon>rosids</taxon>
        <taxon>fabids</taxon>
        <taxon>Fabales</taxon>
        <taxon>Fabaceae</taxon>
        <taxon>Papilionoideae</taxon>
        <taxon>50 kb inversion clade</taxon>
        <taxon>genistoids sensu lato</taxon>
        <taxon>core genistoids</taxon>
        <taxon>Genisteae</taxon>
        <taxon>Lupinus</taxon>
    </lineage>
</organism>
<evidence type="ECO:0000313" key="17">
    <source>
        <dbReference type="EMBL" id="CAL0330089.1"/>
    </source>
</evidence>
<dbReference type="InterPro" id="IPR041469">
    <property type="entry name" value="Subtilisin-like_FN3"/>
</dbReference>
<dbReference type="Gene3D" id="3.40.50.200">
    <property type="entry name" value="Peptidase S8/S53 domain"/>
    <property type="match status" value="1"/>
</dbReference>
<accession>A0AAV1YAH2</accession>
<evidence type="ECO:0000256" key="9">
    <source>
        <dbReference type="ARBA" id="ARBA00022825"/>
    </source>
</evidence>
<dbReference type="AlphaFoldDB" id="A0AAV1YAH2"/>
<feature type="active site" description="Charge relay system" evidence="11 12">
    <location>
        <position position="149"/>
    </location>
</feature>
<dbReference type="InterPro" id="IPR037045">
    <property type="entry name" value="S8pro/Inhibitor_I9_sf"/>
</dbReference>
<feature type="signal peptide" evidence="13">
    <location>
        <begin position="1"/>
        <end position="24"/>
    </location>
</feature>
<dbReference type="Gene3D" id="3.50.30.30">
    <property type="match status" value="1"/>
</dbReference>
<comment type="caution">
    <text evidence="17">The sequence shown here is derived from an EMBL/GenBank/DDBJ whole genome shotgun (WGS) entry which is preliminary data.</text>
</comment>
<dbReference type="InterPro" id="IPR036852">
    <property type="entry name" value="Peptidase_S8/S53_dom_sf"/>
</dbReference>
<evidence type="ECO:0000256" key="4">
    <source>
        <dbReference type="ARBA" id="ARBA00022523"/>
    </source>
</evidence>
<dbReference type="Gene3D" id="3.30.70.80">
    <property type="entry name" value="Peptidase S8 propeptide/proteinase inhibitor I9"/>
    <property type="match status" value="1"/>
</dbReference>
<evidence type="ECO:0000259" key="14">
    <source>
        <dbReference type="Pfam" id="PF00082"/>
    </source>
</evidence>
<proteinExistence type="inferred from homology"/>
<name>A0AAV1YAH2_LUPLU</name>
<dbReference type="Pfam" id="PF17766">
    <property type="entry name" value="fn3_6"/>
    <property type="match status" value="1"/>
</dbReference>
<evidence type="ECO:0000259" key="16">
    <source>
        <dbReference type="Pfam" id="PF17766"/>
    </source>
</evidence>
<dbReference type="Pfam" id="PF00082">
    <property type="entry name" value="Peptidase_S8"/>
    <property type="match status" value="1"/>
</dbReference>
<dbReference type="Pfam" id="PF05922">
    <property type="entry name" value="Inhibitor_I9"/>
    <property type="match status" value="1"/>
</dbReference>
<sequence length="783" mass="84838">MSSSIYHVLLSLLLCFMFHQPSLAVKKSYIVYMGSHSFGSNPSLQDVESATNSHYDLLGLHLGSLQKAEDSIIYSYNQNINGFAAILDEDDATTLADHSSVVSVFESKTRELHTTHSWEFLGLDNNGAIPHDSIWKKTNGEDIIIANLDTGVWPESKSFSDEGYGPIPKKWRGICQTDTKNLDKYHCNRLHKKCRKLIGTRYFYKGFQSENVRENITYDTPRDYQGHGSHTLSTAAGNFVANASVFGNGNGTASGGAPKARVAAYKVCWGPRGACTDIDVLAGFEAAISDGVDVISMSLGGDGSEFFKNAVSIGSFHAIANGKIVVSSAGNSGPAPTSVLNLEPWVITVAASSIDRDFANYIKLGDNKVLRGSSLSEFGTPSDKLYPLINAVDAKADNVSVPYACSRLCIGGSLDPIKAKGKILVCDTNPGDPIGQGIEAARVGALGLILTDVNNPLDKIKPAPHVLPVSRVNFTEGSYILNYINNTKSPVAQISRVKTELGIKPAPTIAIFSSRGPNAIEPAILKPDIIAPGFNIIAAFSEGVPAQKDTLDKRRTPFNVLSGTSMACPHVSGLAGLLKALHPRWSTAAIKSAIMTTATIIDNNGKPILDYSSDKATPFDYGAGLIQPNHAADPGLVYDLQVTDYLNFLCGRGYNSSIINLFYGKPYTCPESFSIADFNYPSFSIPNLDHGHSQNVTRILTNVGSSRKYRVHINAPPEVIVSVKPKFLVFKKQLEKKKFRVTFTLRALNESKASYFFGTLDWASKKHHVRSPIVVKNPHATRN</sequence>
<dbReference type="InterPro" id="IPR045051">
    <property type="entry name" value="SBT"/>
</dbReference>
<keyword evidence="8 12" id="KW-0378">Hydrolase</keyword>
<keyword evidence="4" id="KW-0052">Apoplast</keyword>
<dbReference type="InterPro" id="IPR010259">
    <property type="entry name" value="S8pro/Inhibitor_I9"/>
</dbReference>
<dbReference type="Gene3D" id="2.60.40.2310">
    <property type="match status" value="1"/>
</dbReference>
<evidence type="ECO:0000256" key="1">
    <source>
        <dbReference type="ARBA" id="ARBA00002076"/>
    </source>
</evidence>
<evidence type="ECO:0000256" key="12">
    <source>
        <dbReference type="PROSITE-ProRule" id="PRU01240"/>
    </source>
</evidence>
<gene>
    <name evidence="17" type="ORF">LLUT_LOCUS31149</name>
</gene>
<dbReference type="InterPro" id="IPR034197">
    <property type="entry name" value="Peptidases_S8_3"/>
</dbReference>
<evidence type="ECO:0000256" key="11">
    <source>
        <dbReference type="PIRSR" id="PIRSR615500-1"/>
    </source>
</evidence>
<dbReference type="PROSITE" id="PS00138">
    <property type="entry name" value="SUBTILASE_SER"/>
    <property type="match status" value="1"/>
</dbReference>
<evidence type="ECO:0000256" key="5">
    <source>
        <dbReference type="ARBA" id="ARBA00022525"/>
    </source>
</evidence>
<feature type="domain" description="Subtilisin-like protease fibronectin type-III" evidence="16">
    <location>
        <begin position="677"/>
        <end position="775"/>
    </location>
</feature>
<keyword evidence="10" id="KW-0325">Glycoprotein</keyword>
<dbReference type="InterPro" id="IPR023828">
    <property type="entry name" value="Peptidase_S8_Ser-AS"/>
</dbReference>
<feature type="active site" description="Charge relay system" evidence="11 12">
    <location>
        <position position="565"/>
    </location>
</feature>
<comment type="subcellular location">
    <subcellularLocation>
        <location evidence="2">Secreted</location>
        <location evidence="2">Extracellular space</location>
        <location evidence="2">Apoplast</location>
    </subcellularLocation>
</comment>
<evidence type="ECO:0000313" key="18">
    <source>
        <dbReference type="Proteomes" id="UP001497480"/>
    </source>
</evidence>
<evidence type="ECO:0000256" key="13">
    <source>
        <dbReference type="SAM" id="SignalP"/>
    </source>
</evidence>
<evidence type="ECO:0000256" key="6">
    <source>
        <dbReference type="ARBA" id="ARBA00022670"/>
    </source>
</evidence>
<evidence type="ECO:0000256" key="3">
    <source>
        <dbReference type="ARBA" id="ARBA00011073"/>
    </source>
</evidence>
<dbReference type="FunFam" id="3.50.30.30:FF:000005">
    <property type="entry name" value="subtilisin-like protease SBT1.5"/>
    <property type="match status" value="1"/>
</dbReference>
<dbReference type="InterPro" id="IPR000209">
    <property type="entry name" value="Peptidase_S8/S53_dom"/>
</dbReference>
<dbReference type="Proteomes" id="UP001497480">
    <property type="component" value="Unassembled WGS sequence"/>
</dbReference>
<feature type="domain" description="Peptidase S8/S53" evidence="14">
    <location>
        <begin position="140"/>
        <end position="624"/>
    </location>
</feature>
<keyword evidence="18" id="KW-1185">Reference proteome</keyword>
<dbReference type="GO" id="GO:0048046">
    <property type="term" value="C:apoplast"/>
    <property type="evidence" value="ECO:0007669"/>
    <property type="project" value="UniProtKB-SubCell"/>
</dbReference>
<dbReference type="GO" id="GO:0009610">
    <property type="term" value="P:response to symbiotic fungus"/>
    <property type="evidence" value="ECO:0007669"/>
    <property type="project" value="UniProtKB-ARBA"/>
</dbReference>
<dbReference type="PROSITE" id="PS51892">
    <property type="entry name" value="SUBTILASE"/>
    <property type="match status" value="1"/>
</dbReference>
<evidence type="ECO:0000256" key="7">
    <source>
        <dbReference type="ARBA" id="ARBA00022729"/>
    </source>
</evidence>
<dbReference type="EMBL" id="CAXHTB010000022">
    <property type="protein sequence ID" value="CAL0330089.1"/>
    <property type="molecule type" value="Genomic_DNA"/>
</dbReference>
<dbReference type="PRINTS" id="PR00723">
    <property type="entry name" value="SUBTILISIN"/>
</dbReference>
<keyword evidence="5" id="KW-0964">Secreted</keyword>